<evidence type="ECO:0000256" key="3">
    <source>
        <dbReference type="ARBA" id="ARBA00022553"/>
    </source>
</evidence>
<dbReference type="NCBIfam" id="TIGR03130">
    <property type="entry name" value="malonate_delta"/>
    <property type="match status" value="1"/>
</dbReference>
<comment type="subcellular location">
    <subcellularLocation>
        <location evidence="1">Cytoplasm</location>
    </subcellularLocation>
</comment>
<dbReference type="Pfam" id="PF06857">
    <property type="entry name" value="ACP"/>
    <property type="match status" value="1"/>
</dbReference>
<proteinExistence type="inferred from homology"/>
<protein>
    <recommendedName>
        <fullName evidence="4">Malonate decarboxylase acyl carrier protein</fullName>
    </recommendedName>
</protein>
<gene>
    <name evidence="6" type="ORF">DSOUD_0387</name>
</gene>
<evidence type="ECO:0000313" key="7">
    <source>
        <dbReference type="Proteomes" id="UP000057158"/>
    </source>
</evidence>
<evidence type="ECO:0000256" key="2">
    <source>
        <dbReference type="ARBA" id="ARBA00022490"/>
    </source>
</evidence>
<organism evidence="6 7">
    <name type="scientific">Desulfuromonas soudanensis</name>
    <dbReference type="NCBI Taxonomy" id="1603606"/>
    <lineage>
        <taxon>Bacteria</taxon>
        <taxon>Pseudomonadati</taxon>
        <taxon>Thermodesulfobacteriota</taxon>
        <taxon>Desulfuromonadia</taxon>
        <taxon>Desulfuromonadales</taxon>
        <taxon>Desulfuromonadaceae</taxon>
        <taxon>Desulfuromonas</taxon>
    </lineage>
</organism>
<reference evidence="6 7" key="1">
    <citation type="submission" date="2015-07" db="EMBL/GenBank/DDBJ databases">
        <title>Isolation and Genomic Characterization of a Novel Halophilic Metal-Reducing Deltaproteobacterium from the Deep Subsurface.</title>
        <authorList>
            <person name="Badalamenti J.P."/>
            <person name="Summers Z.M."/>
            <person name="Gralnick J.A."/>
            <person name="Bond D.R."/>
        </authorList>
    </citation>
    <scope>NUCLEOTIDE SEQUENCE [LARGE SCALE GENOMIC DNA]</scope>
    <source>
        <strain evidence="6 7">WTL</strain>
    </source>
</reference>
<accession>A0A0M4DFB9</accession>
<keyword evidence="7" id="KW-1185">Reference proteome</keyword>
<dbReference type="HAMAP" id="MF_00710">
    <property type="entry name" value="Malonate_deCO2ase_dsu"/>
    <property type="match status" value="1"/>
</dbReference>
<dbReference type="RefSeq" id="WP_053549411.1">
    <property type="nucleotide sequence ID" value="NZ_CP010802.1"/>
</dbReference>
<evidence type="ECO:0000256" key="5">
    <source>
        <dbReference type="PIRSR" id="PIRSR609662-50"/>
    </source>
</evidence>
<dbReference type="AlphaFoldDB" id="A0A0M4DFB9"/>
<dbReference type="Proteomes" id="UP000057158">
    <property type="component" value="Chromosome"/>
</dbReference>
<evidence type="ECO:0000256" key="4">
    <source>
        <dbReference type="NCBIfam" id="TIGR03130"/>
    </source>
</evidence>
<comment type="PTM">
    <text evidence="5">Covalently binds the prosthetic group of malonate decarboxylase.</text>
</comment>
<dbReference type="OrthoDB" id="120290at2"/>
<dbReference type="EMBL" id="CP010802">
    <property type="protein sequence ID" value="ALC15182.1"/>
    <property type="molecule type" value="Genomic_DNA"/>
</dbReference>
<dbReference type="PATRIC" id="fig|1603606.3.peg.420"/>
<evidence type="ECO:0000256" key="1">
    <source>
        <dbReference type="ARBA" id="ARBA00004496"/>
    </source>
</evidence>
<dbReference type="InterPro" id="IPR023439">
    <property type="entry name" value="Mal_deCO2ase/Cit_lyase_ACP"/>
</dbReference>
<keyword evidence="3 5" id="KW-0597">Phosphoprotein</keyword>
<evidence type="ECO:0000313" key="6">
    <source>
        <dbReference type="EMBL" id="ALC15182.1"/>
    </source>
</evidence>
<feature type="modified residue" description="O-(phosphoribosyl dephospho-coenzyme A)serine" evidence="5">
    <location>
        <position position="32"/>
    </location>
</feature>
<dbReference type="InterPro" id="IPR009662">
    <property type="entry name" value="Malonate_deCO2ase_dsu"/>
</dbReference>
<sequence>MAKQLHELIFELKAEKPRDFPADFLHFGVVGSGDMEVIMEPRDLCGAVRVKIVTPVTGYAEVWRRVLERFVNDTGVANAVLEINDNNATPVVVSLRLRQALSEISGEDRDV</sequence>
<name>A0A0M4DFB9_9BACT</name>
<keyword evidence="2" id="KW-0963">Cytoplasm</keyword>
<dbReference type="STRING" id="1603606.DSOUD_0387"/>
<dbReference type="KEGG" id="des:DSOUD_0387"/>
<dbReference type="GO" id="GO:0005737">
    <property type="term" value="C:cytoplasm"/>
    <property type="evidence" value="ECO:0007669"/>
    <property type="project" value="UniProtKB-SubCell"/>
</dbReference>